<dbReference type="PANTHER" id="PTHR43792">
    <property type="entry name" value="GNAT FAMILY, PUTATIVE (AFU_ORTHOLOGUE AFUA_3G00765)-RELATED-RELATED"/>
    <property type="match status" value="1"/>
</dbReference>
<dbReference type="STRING" id="709323.GCA_001047135_00054"/>
<dbReference type="Proteomes" id="UP000064514">
    <property type="component" value="Unassembled WGS sequence"/>
</dbReference>
<sequence>MTEIQLQNHPVVTLVSARVEMAEEIYTVVDQDREHIGQFLPFVDQTEVVQDTLTYLESQLKISEPGKELIFTIQRAGQIIGMIELHHYSAVDRRAELGYWLTKAYTKQGIMTAAAKALCDYAFQVVGLHQIIVLADVENPGSNGVIRSAGFAYLTTHPDYSYRAGTYHDMNVYYRLANE</sequence>
<reference evidence="5" key="1">
    <citation type="journal article" date="2015" name="BMC Genomics">
        <title>Comparative genomics of Fructobacillus spp. and Leuconostoc spp. reveals niche-specific evolution of Fructobacillus spp.</title>
        <authorList>
            <person name="Endo A."/>
            <person name="Tanizawa Y."/>
            <person name="Tanaka N."/>
            <person name="Maeno S."/>
            <person name="Kumar H."/>
            <person name="Shiwa Y."/>
            <person name="Okada S."/>
            <person name="Yoshikawa H."/>
            <person name="Dicks L."/>
            <person name="Nakagawa J."/>
            <person name="Arita M."/>
        </authorList>
    </citation>
    <scope>NUCLEOTIDE SEQUENCE [LARGE SCALE GENOMIC DNA]</scope>
    <source>
        <strain evidence="5">F214-1</strain>
    </source>
</reference>
<keyword evidence="2" id="KW-0012">Acyltransferase</keyword>
<evidence type="ECO:0000256" key="1">
    <source>
        <dbReference type="ARBA" id="ARBA00022679"/>
    </source>
</evidence>
<dbReference type="PROSITE" id="PS51186">
    <property type="entry name" value="GNAT"/>
    <property type="match status" value="1"/>
</dbReference>
<evidence type="ECO:0000256" key="2">
    <source>
        <dbReference type="ARBA" id="ARBA00023315"/>
    </source>
</evidence>
<dbReference type="AlphaFoldDB" id="A0A3F3GVZ8"/>
<name>A0A3F3GVZ8_9LACO</name>
<dbReference type="InterPro" id="IPR016181">
    <property type="entry name" value="Acyl_CoA_acyltransferase"/>
</dbReference>
<organism evidence="5">
    <name type="scientific">Fructobacillus tropaeoli</name>
    <dbReference type="NCBI Taxonomy" id="709323"/>
    <lineage>
        <taxon>Bacteria</taxon>
        <taxon>Bacillati</taxon>
        <taxon>Bacillota</taxon>
        <taxon>Bacilli</taxon>
        <taxon>Lactobacillales</taxon>
        <taxon>Lactobacillaceae</taxon>
        <taxon>Fructobacillus</taxon>
    </lineage>
</organism>
<keyword evidence="1 5" id="KW-0808">Transferase</keyword>
<dbReference type="Pfam" id="PF13302">
    <property type="entry name" value="Acetyltransf_3"/>
    <property type="match status" value="1"/>
</dbReference>
<accession>A0A3F3GVZ8</accession>
<dbReference type="GO" id="GO:0016747">
    <property type="term" value="F:acyltransferase activity, transferring groups other than amino-acyl groups"/>
    <property type="evidence" value="ECO:0007669"/>
    <property type="project" value="InterPro"/>
</dbReference>
<dbReference type="InterPro" id="IPR051531">
    <property type="entry name" value="N-acetyltransferase"/>
</dbReference>
<gene>
    <name evidence="5" type="ORF">FTRO_0010540</name>
</gene>
<evidence type="ECO:0000256" key="3">
    <source>
        <dbReference type="ARBA" id="ARBA00038502"/>
    </source>
</evidence>
<evidence type="ECO:0000313" key="5">
    <source>
        <dbReference type="EMBL" id="GAP03511.1"/>
    </source>
</evidence>
<dbReference type="SUPFAM" id="SSF55729">
    <property type="entry name" value="Acyl-CoA N-acyltransferases (Nat)"/>
    <property type="match status" value="1"/>
</dbReference>
<protein>
    <submittedName>
        <fullName evidence="5">Acetyltransferase</fullName>
    </submittedName>
</protein>
<feature type="domain" description="N-acetyltransferase" evidence="4">
    <location>
        <begin position="26"/>
        <end position="179"/>
    </location>
</feature>
<dbReference type="EMBL" id="DF968078">
    <property type="protein sequence ID" value="GAP03511.1"/>
    <property type="molecule type" value="Genomic_DNA"/>
</dbReference>
<dbReference type="CDD" id="cd04301">
    <property type="entry name" value="NAT_SF"/>
    <property type="match status" value="1"/>
</dbReference>
<proteinExistence type="inferred from homology"/>
<evidence type="ECO:0000259" key="4">
    <source>
        <dbReference type="PROSITE" id="PS51186"/>
    </source>
</evidence>
<dbReference type="InterPro" id="IPR000182">
    <property type="entry name" value="GNAT_dom"/>
</dbReference>
<dbReference type="RefSeq" id="WP_059393050.1">
    <property type="nucleotide sequence ID" value="NZ_DF968078.1"/>
</dbReference>
<comment type="similarity">
    <text evidence="3">Belongs to the acetyltransferase family. RimJ subfamily.</text>
</comment>
<dbReference type="Gene3D" id="3.40.630.30">
    <property type="match status" value="1"/>
</dbReference>
<dbReference type="PANTHER" id="PTHR43792:SF8">
    <property type="entry name" value="[RIBOSOMAL PROTEIN US5]-ALANINE N-ACETYLTRANSFERASE"/>
    <property type="match status" value="1"/>
</dbReference>